<dbReference type="STRING" id="1166018.FAES_1846"/>
<keyword evidence="2" id="KW-1185">Reference proteome</keyword>
<gene>
    <name evidence="1" type="ORF">FAES_1846</name>
</gene>
<sequence>MTNRYENETPEQRAERLKRLETKTRQLESGTHGLDKNLNIVSLADNPNAIVVPTFGRSKR</sequence>
<dbReference type="RefSeq" id="WP_015330955.1">
    <property type="nucleotide sequence ID" value="NC_020054.1"/>
</dbReference>
<proteinExistence type="predicted"/>
<evidence type="ECO:0000313" key="1">
    <source>
        <dbReference type="EMBL" id="CCG99856.1"/>
    </source>
</evidence>
<reference evidence="1 2" key="1">
    <citation type="journal article" date="2012" name="J. Bacteriol.">
        <title>Genome Sequence of Fibrella aestuarina BUZ 2T, a Filamentous Marine Bacterium.</title>
        <authorList>
            <person name="Filippini M."/>
            <person name="Qi W."/>
            <person name="Blom J."/>
            <person name="Goesmann A."/>
            <person name="Smits T.H."/>
            <person name="Bagheri H.C."/>
        </authorList>
    </citation>
    <scope>NUCLEOTIDE SEQUENCE [LARGE SCALE GENOMIC DNA]</scope>
    <source>
        <strain evidence="2">BUZ 2T</strain>
    </source>
</reference>
<dbReference type="KEGG" id="fae:FAES_1846"/>
<dbReference type="Proteomes" id="UP000011058">
    <property type="component" value="Chromosome"/>
</dbReference>
<accession>I0K6V3</accession>
<evidence type="ECO:0000313" key="2">
    <source>
        <dbReference type="Proteomes" id="UP000011058"/>
    </source>
</evidence>
<dbReference type="EMBL" id="HE796683">
    <property type="protein sequence ID" value="CCG99856.1"/>
    <property type="molecule type" value="Genomic_DNA"/>
</dbReference>
<organism evidence="1 2">
    <name type="scientific">Fibrella aestuarina BUZ 2</name>
    <dbReference type="NCBI Taxonomy" id="1166018"/>
    <lineage>
        <taxon>Bacteria</taxon>
        <taxon>Pseudomonadati</taxon>
        <taxon>Bacteroidota</taxon>
        <taxon>Cytophagia</taxon>
        <taxon>Cytophagales</taxon>
        <taxon>Spirosomataceae</taxon>
        <taxon>Fibrella</taxon>
    </lineage>
</organism>
<protein>
    <submittedName>
        <fullName evidence="1">Uncharacterized protein</fullName>
    </submittedName>
</protein>
<name>I0K6V3_9BACT</name>
<dbReference type="HOGENOM" id="CLU_2934692_0_0_10"/>
<dbReference type="AlphaFoldDB" id="I0K6V3"/>